<protein>
    <submittedName>
        <fullName evidence="2">Heavy-metal-associated domain-containing protein</fullName>
    </submittedName>
</protein>
<organism evidence="2 3">
    <name type="scientific">Massilia terrae</name>
    <dbReference type="NCBI Taxonomy" id="1811224"/>
    <lineage>
        <taxon>Bacteria</taxon>
        <taxon>Pseudomonadati</taxon>
        <taxon>Pseudomonadota</taxon>
        <taxon>Betaproteobacteria</taxon>
        <taxon>Burkholderiales</taxon>
        <taxon>Oxalobacteraceae</taxon>
        <taxon>Telluria group</taxon>
        <taxon>Massilia</taxon>
    </lineage>
</organism>
<evidence type="ECO:0000313" key="3">
    <source>
        <dbReference type="Proteomes" id="UP001204621"/>
    </source>
</evidence>
<dbReference type="Proteomes" id="UP001204621">
    <property type="component" value="Unassembled WGS sequence"/>
</dbReference>
<dbReference type="Gene3D" id="3.30.70.100">
    <property type="match status" value="1"/>
</dbReference>
<dbReference type="PROSITE" id="PS50846">
    <property type="entry name" value="HMA_2"/>
    <property type="match status" value="1"/>
</dbReference>
<dbReference type="InterPro" id="IPR006121">
    <property type="entry name" value="HMA_dom"/>
</dbReference>
<dbReference type="SUPFAM" id="SSF55008">
    <property type="entry name" value="HMA, heavy metal-associated domain"/>
    <property type="match status" value="1"/>
</dbReference>
<proteinExistence type="predicted"/>
<feature type="domain" description="HMA" evidence="1">
    <location>
        <begin position="2"/>
        <end position="68"/>
    </location>
</feature>
<dbReference type="CDD" id="cd00371">
    <property type="entry name" value="HMA"/>
    <property type="match status" value="1"/>
</dbReference>
<accession>A0ABT2D621</accession>
<gene>
    <name evidence="2" type="ORF">NX778_22345</name>
</gene>
<reference evidence="2 3" key="1">
    <citation type="submission" date="2022-08" db="EMBL/GenBank/DDBJ databases">
        <title>Reclassification of Massilia species as members of the genera Telluria, Duganella, Pseudoduganella, Mokoshia gen. nov. and Zemynaea gen. nov. using orthogonal and non-orthogonal genome-based approaches.</title>
        <authorList>
            <person name="Bowman J.P."/>
        </authorList>
    </citation>
    <scope>NUCLEOTIDE SEQUENCE [LARGE SCALE GENOMIC DNA]</scope>
    <source>
        <strain evidence="2 3">JCM 31606</strain>
    </source>
</reference>
<dbReference type="RefSeq" id="WP_258814013.1">
    <property type="nucleotide sequence ID" value="NZ_JANUGU010000010.1"/>
</dbReference>
<dbReference type="Pfam" id="PF00403">
    <property type="entry name" value="HMA"/>
    <property type="match status" value="1"/>
</dbReference>
<evidence type="ECO:0000259" key="1">
    <source>
        <dbReference type="PROSITE" id="PS50846"/>
    </source>
</evidence>
<name>A0ABT2D621_9BURK</name>
<sequence>MIHQNLQLAGVLDAAGVAKITKALRAIDGVAEAVASDGASRVGIVYDSDSTSAQEIAAVLERAGYPLHDKPKSGGGCCGACGGSGH</sequence>
<dbReference type="EMBL" id="JANUGU010000010">
    <property type="protein sequence ID" value="MCS0660815.1"/>
    <property type="molecule type" value="Genomic_DNA"/>
</dbReference>
<comment type="caution">
    <text evidence="2">The sequence shown here is derived from an EMBL/GenBank/DDBJ whole genome shotgun (WGS) entry which is preliminary data.</text>
</comment>
<keyword evidence="3" id="KW-1185">Reference proteome</keyword>
<dbReference type="InterPro" id="IPR036163">
    <property type="entry name" value="HMA_dom_sf"/>
</dbReference>
<evidence type="ECO:0000313" key="2">
    <source>
        <dbReference type="EMBL" id="MCS0660815.1"/>
    </source>
</evidence>